<protein>
    <submittedName>
        <fullName evidence="3">Uncharacterized protein</fullName>
    </submittedName>
</protein>
<evidence type="ECO:0000313" key="3">
    <source>
        <dbReference type="EMBL" id="KDQ49645.1"/>
    </source>
</evidence>
<dbReference type="InParanoid" id="A0A067P746"/>
<proteinExistence type="predicted"/>
<feature type="signal peptide" evidence="2">
    <location>
        <begin position="1"/>
        <end position="18"/>
    </location>
</feature>
<reference evidence="4" key="1">
    <citation type="journal article" date="2014" name="Proc. Natl. Acad. Sci. U.S.A.">
        <title>Extensive sampling of basidiomycete genomes demonstrates inadequacy of the white-rot/brown-rot paradigm for wood decay fungi.</title>
        <authorList>
            <person name="Riley R."/>
            <person name="Salamov A.A."/>
            <person name="Brown D.W."/>
            <person name="Nagy L.G."/>
            <person name="Floudas D."/>
            <person name="Held B.W."/>
            <person name="Levasseur A."/>
            <person name="Lombard V."/>
            <person name="Morin E."/>
            <person name="Otillar R."/>
            <person name="Lindquist E.A."/>
            <person name="Sun H."/>
            <person name="LaButti K.M."/>
            <person name="Schmutz J."/>
            <person name="Jabbour D."/>
            <person name="Luo H."/>
            <person name="Baker S.E."/>
            <person name="Pisabarro A.G."/>
            <person name="Walton J.D."/>
            <person name="Blanchette R.A."/>
            <person name="Henrissat B."/>
            <person name="Martin F."/>
            <person name="Cullen D."/>
            <person name="Hibbett D.S."/>
            <person name="Grigoriev I.V."/>
        </authorList>
    </citation>
    <scope>NUCLEOTIDE SEQUENCE [LARGE SCALE GENOMIC DNA]</scope>
    <source>
        <strain evidence="4">MUCL 33604</strain>
    </source>
</reference>
<keyword evidence="4" id="KW-1185">Reference proteome</keyword>
<organism evidence="3 4">
    <name type="scientific">Jaapia argillacea MUCL 33604</name>
    <dbReference type="NCBI Taxonomy" id="933084"/>
    <lineage>
        <taxon>Eukaryota</taxon>
        <taxon>Fungi</taxon>
        <taxon>Dikarya</taxon>
        <taxon>Basidiomycota</taxon>
        <taxon>Agaricomycotina</taxon>
        <taxon>Agaricomycetes</taxon>
        <taxon>Agaricomycetidae</taxon>
        <taxon>Jaapiales</taxon>
        <taxon>Jaapiaceae</taxon>
        <taxon>Jaapia</taxon>
    </lineage>
</organism>
<accession>A0A067P746</accession>
<sequence>MPKFYLLFVAVLGSVSQALRSTTMASSTNPQLTFTIPLENLTASTNLFRTVSADVEVESVSDATVSDMMGPGRTVGTWISKAGRGVERLVDQVATKVVAGRKRRPDPASQSMDSPPLPLTSPRSSSAVSLTLSLGDIPALKDVLPSASVDFEALSDSDGSLSDQMGPGRTLGRWLSHSGGKLKQVMGGAAERLGLGPNAVMAEILSRANHHALIRKADSDSRSFMRSPPPFSTLLWEISGKGDIENGVLMLDDKLIDGYRKLVELLRDKNQSNKLIAIYYIVALTCAFLDSQAVFLDLGALEIVQSIYTYSTMLPLRHRDRDLLLVPSRRALVVLSESHILASVKEYSQVPWFPPVANRVHLSHLLSVLVPYTTTPNSQLLAIQRLAAMCPLGDNISVFIDQLTPEIMFQWFVYSLSMDPFERSVFLSFIRRLLKEAFQRPSSDLWHWRCFLLPACQVYMRHPKAAFGDPIATELLRMHSDPQSSRFTAYLAATLTAETRTSLQRLVDSRVSSGSTTLLNDHQWLSVVTWFGSPFFALWGAWNRCWYFQSSNVADGTPFIRAVPSRKQTRLCEELVELVLHDRCSLEDVARVIEADDDCLHEILRLLNISIHSSTLQLRYRVEAKALSQKLVAWNQSRPHKFDKKETIIYRGVCVRDDFYPDSSGCIKVFTAPSGVTRKGQYSTKEVLYADRRFMRWVSAREIRTLDPRYQLIVVNEAQDIEQEFIGCVWSPHRHVFSVRKSLDLPDGLSGGHLHILAARLTVDGSMPYHWRDIPRTIWL</sequence>
<feature type="region of interest" description="Disordered" evidence="1">
    <location>
        <begin position="98"/>
        <end position="124"/>
    </location>
</feature>
<evidence type="ECO:0000256" key="1">
    <source>
        <dbReference type="SAM" id="MobiDB-lite"/>
    </source>
</evidence>
<dbReference type="AlphaFoldDB" id="A0A067P746"/>
<keyword evidence="2" id="KW-0732">Signal</keyword>
<name>A0A067P746_9AGAM</name>
<dbReference type="HOGENOM" id="CLU_021648_0_0_1"/>
<evidence type="ECO:0000313" key="4">
    <source>
        <dbReference type="Proteomes" id="UP000027265"/>
    </source>
</evidence>
<evidence type="ECO:0000256" key="2">
    <source>
        <dbReference type="SAM" id="SignalP"/>
    </source>
</evidence>
<dbReference type="EMBL" id="KL197777">
    <property type="protein sequence ID" value="KDQ49645.1"/>
    <property type="molecule type" value="Genomic_DNA"/>
</dbReference>
<dbReference type="Proteomes" id="UP000027265">
    <property type="component" value="Unassembled WGS sequence"/>
</dbReference>
<feature type="chain" id="PRO_5001642907" evidence="2">
    <location>
        <begin position="19"/>
        <end position="780"/>
    </location>
</feature>
<gene>
    <name evidence="3" type="ORF">JAAARDRAFT_63588</name>
</gene>